<feature type="chain" id="PRO_5040396209" evidence="2">
    <location>
        <begin position="20"/>
        <end position="270"/>
    </location>
</feature>
<keyword evidence="1" id="KW-1133">Transmembrane helix</keyword>
<dbReference type="EMBL" id="JABBWG010000005">
    <property type="protein sequence ID" value="KAG1822942.1"/>
    <property type="molecule type" value="Genomic_DNA"/>
</dbReference>
<comment type="caution">
    <text evidence="3">The sequence shown here is derived from an EMBL/GenBank/DDBJ whole genome shotgun (WGS) entry which is preliminary data.</text>
</comment>
<accession>A0A9P7JHL2</accession>
<feature type="signal peptide" evidence="2">
    <location>
        <begin position="1"/>
        <end position="19"/>
    </location>
</feature>
<dbReference type="GeneID" id="64624413"/>
<protein>
    <submittedName>
        <fullName evidence="3">Uncharacterized protein</fullName>
    </submittedName>
</protein>
<evidence type="ECO:0000256" key="1">
    <source>
        <dbReference type="SAM" id="Phobius"/>
    </source>
</evidence>
<evidence type="ECO:0000256" key="2">
    <source>
        <dbReference type="SAM" id="SignalP"/>
    </source>
</evidence>
<sequence>MRAVKILTWSSSSFHLAAALFHHTKLIPVPFRCMRAVSDLDVLVGPAKPSDTQPSAWHAHPSIRKVIMSLWGLVAAYAGWATLAIDHFSNAVIYGMPLSGNGPWWILCLANVAGFQGPLTFGLHCSELIVDVIRDERHWRCASGTKGLKVSDEPVEFIALSFWSMFLNDIMYDIDWMFGLAFKSQTGTYAQTLGVAFYMHTIQIWNLCIALFVFACFFTLVSLRQPHGPQPAAYGHLQTLANLVDEWSPVMWWGHKEDEIPYCHAGRVFV</sequence>
<dbReference type="OrthoDB" id="2688021at2759"/>
<keyword evidence="2" id="KW-0732">Signal</keyword>
<name>A0A9P7JHL2_9AGAM</name>
<keyword evidence="1" id="KW-0812">Transmembrane</keyword>
<proteinExistence type="predicted"/>
<evidence type="ECO:0000313" key="4">
    <source>
        <dbReference type="Proteomes" id="UP000807769"/>
    </source>
</evidence>
<organism evidence="3 4">
    <name type="scientific">Suillus subaureus</name>
    <dbReference type="NCBI Taxonomy" id="48587"/>
    <lineage>
        <taxon>Eukaryota</taxon>
        <taxon>Fungi</taxon>
        <taxon>Dikarya</taxon>
        <taxon>Basidiomycota</taxon>
        <taxon>Agaricomycotina</taxon>
        <taxon>Agaricomycetes</taxon>
        <taxon>Agaricomycetidae</taxon>
        <taxon>Boletales</taxon>
        <taxon>Suillineae</taxon>
        <taxon>Suillaceae</taxon>
        <taxon>Suillus</taxon>
    </lineage>
</organism>
<dbReference type="AlphaFoldDB" id="A0A9P7JHL2"/>
<feature type="transmembrane region" description="Helical" evidence="1">
    <location>
        <begin position="204"/>
        <end position="223"/>
    </location>
</feature>
<reference evidence="3" key="1">
    <citation type="journal article" date="2020" name="New Phytol.">
        <title>Comparative genomics reveals dynamic genome evolution in host specialist ectomycorrhizal fungi.</title>
        <authorList>
            <person name="Lofgren L.A."/>
            <person name="Nguyen N.H."/>
            <person name="Vilgalys R."/>
            <person name="Ruytinx J."/>
            <person name="Liao H.L."/>
            <person name="Branco S."/>
            <person name="Kuo A."/>
            <person name="LaButti K."/>
            <person name="Lipzen A."/>
            <person name="Andreopoulos W."/>
            <person name="Pangilinan J."/>
            <person name="Riley R."/>
            <person name="Hundley H."/>
            <person name="Na H."/>
            <person name="Barry K."/>
            <person name="Grigoriev I.V."/>
            <person name="Stajich J.E."/>
            <person name="Kennedy P.G."/>
        </authorList>
    </citation>
    <scope>NUCLEOTIDE SEQUENCE</scope>
    <source>
        <strain evidence="3">MN1</strain>
    </source>
</reference>
<evidence type="ECO:0000313" key="3">
    <source>
        <dbReference type="EMBL" id="KAG1822942.1"/>
    </source>
</evidence>
<dbReference type="RefSeq" id="XP_041197348.1">
    <property type="nucleotide sequence ID" value="XM_041330396.1"/>
</dbReference>
<keyword evidence="4" id="KW-1185">Reference proteome</keyword>
<gene>
    <name evidence="3" type="ORF">BJ212DRAFT_1264057</name>
</gene>
<keyword evidence="1" id="KW-0472">Membrane</keyword>
<dbReference type="Proteomes" id="UP000807769">
    <property type="component" value="Unassembled WGS sequence"/>
</dbReference>